<feature type="region of interest" description="Disordered" evidence="1">
    <location>
        <begin position="99"/>
        <end position="148"/>
    </location>
</feature>
<sequence length="252" mass="27664">MAGKSKPMPMPETKRRKIQAERPAVVNCSGSDDPDDQGARNDGQGLWEGRATCNDGREILSAFEEKRHVIQDGPENDTVDKCKEVGNIGVLILEYSKREEGMSRNLGFADDERESEEANDDGDKGVPAGPGVHDAAPGDGHEKGGFGYEENDEADIFEEGNDAHEADGHDGYTEIEDPAPGTCSGQGASNERTGYAAYRPDDSKVVLSLAEGHHVGDEDFREGNYCLVQNGRQASWYSPLIMHRLWSRPWRR</sequence>
<keyword evidence="3" id="KW-1185">Reference proteome</keyword>
<evidence type="ECO:0000313" key="3">
    <source>
        <dbReference type="Proteomes" id="UP001590951"/>
    </source>
</evidence>
<feature type="region of interest" description="Disordered" evidence="1">
    <location>
        <begin position="1"/>
        <end position="50"/>
    </location>
</feature>
<organism evidence="2 3">
    <name type="scientific">Lepraria finkii</name>
    <dbReference type="NCBI Taxonomy" id="1340010"/>
    <lineage>
        <taxon>Eukaryota</taxon>
        <taxon>Fungi</taxon>
        <taxon>Dikarya</taxon>
        <taxon>Ascomycota</taxon>
        <taxon>Pezizomycotina</taxon>
        <taxon>Lecanoromycetes</taxon>
        <taxon>OSLEUM clade</taxon>
        <taxon>Lecanoromycetidae</taxon>
        <taxon>Lecanorales</taxon>
        <taxon>Lecanorineae</taxon>
        <taxon>Stereocaulaceae</taxon>
        <taxon>Lepraria</taxon>
    </lineage>
</organism>
<accession>A0ABR4AVN8</accession>
<protein>
    <submittedName>
        <fullName evidence="2">Uncharacterized protein</fullName>
    </submittedName>
</protein>
<dbReference type="EMBL" id="JBHFEH010000097">
    <property type="protein sequence ID" value="KAL2047558.1"/>
    <property type="molecule type" value="Genomic_DNA"/>
</dbReference>
<gene>
    <name evidence="2" type="ORF">ABVK25_011416</name>
</gene>
<evidence type="ECO:0000256" key="1">
    <source>
        <dbReference type="SAM" id="MobiDB-lite"/>
    </source>
</evidence>
<name>A0ABR4AVN8_9LECA</name>
<comment type="caution">
    <text evidence="2">The sequence shown here is derived from an EMBL/GenBank/DDBJ whole genome shotgun (WGS) entry which is preliminary data.</text>
</comment>
<dbReference type="Proteomes" id="UP001590951">
    <property type="component" value="Unassembled WGS sequence"/>
</dbReference>
<reference evidence="2 3" key="1">
    <citation type="submission" date="2024-09" db="EMBL/GenBank/DDBJ databases">
        <title>Rethinking Asexuality: The Enigmatic Case of Functional Sexual Genes in Lepraria (Stereocaulaceae).</title>
        <authorList>
            <person name="Doellman M."/>
            <person name="Sun Y."/>
            <person name="Barcenas-Pena A."/>
            <person name="Lumbsch H.T."/>
            <person name="Grewe F."/>
        </authorList>
    </citation>
    <scope>NUCLEOTIDE SEQUENCE [LARGE SCALE GENOMIC DNA]</scope>
    <source>
        <strain evidence="2 3">Grewe 0041</strain>
    </source>
</reference>
<proteinExistence type="predicted"/>
<evidence type="ECO:0000313" key="2">
    <source>
        <dbReference type="EMBL" id="KAL2047558.1"/>
    </source>
</evidence>
<feature type="compositionally biased region" description="Acidic residues" evidence="1">
    <location>
        <begin position="109"/>
        <end position="120"/>
    </location>
</feature>